<evidence type="ECO:0000313" key="2">
    <source>
        <dbReference type="Proteomes" id="UP000028542"/>
    </source>
</evidence>
<dbReference type="AlphaFoldDB" id="A0A084JEY4"/>
<organism evidence="1 2">
    <name type="scientific">Clostridium sulfidigenes</name>
    <dbReference type="NCBI Taxonomy" id="318464"/>
    <lineage>
        <taxon>Bacteria</taxon>
        <taxon>Bacillati</taxon>
        <taxon>Bacillota</taxon>
        <taxon>Clostridia</taxon>
        <taxon>Eubacteriales</taxon>
        <taxon>Clostridiaceae</taxon>
        <taxon>Clostridium</taxon>
    </lineage>
</organism>
<keyword evidence="2" id="KW-1185">Reference proteome</keyword>
<sequence>MSLPNYHQVLVLPRDLKENEKVKLILNISKTINHVFMNKEDEELCWPDCSGSYIVNNCNKKIVL</sequence>
<comment type="caution">
    <text evidence="1">The sequence shown here is derived from an EMBL/GenBank/DDBJ whole genome shotgun (WGS) entry which is preliminary data.</text>
</comment>
<gene>
    <name evidence="1" type="ORF">IO99_05430</name>
</gene>
<proteinExistence type="predicted"/>
<accession>A0A084JEY4</accession>
<protein>
    <submittedName>
        <fullName evidence="1">Uncharacterized protein</fullName>
    </submittedName>
</protein>
<evidence type="ECO:0000313" key="1">
    <source>
        <dbReference type="EMBL" id="KEZ87518.1"/>
    </source>
</evidence>
<dbReference type="RefSeq" id="WP_035131059.1">
    <property type="nucleotide sequence ID" value="NZ_JPMD01000011.1"/>
</dbReference>
<reference evidence="1 2" key="1">
    <citation type="submission" date="2014-07" db="EMBL/GenBank/DDBJ databases">
        <title>Draft genome of Clostridium sulfidigenes 113A isolated from sediments associated with methane hydrate from Krishna Godavari basin.</title>
        <authorList>
            <person name="Honkalas V.S."/>
            <person name="Dabir A.P."/>
            <person name="Arora P."/>
            <person name="Dhakephalkar P.K."/>
        </authorList>
    </citation>
    <scope>NUCLEOTIDE SEQUENCE [LARGE SCALE GENOMIC DNA]</scope>
    <source>
        <strain evidence="1 2">113A</strain>
    </source>
</reference>
<dbReference type="Proteomes" id="UP000028542">
    <property type="component" value="Unassembled WGS sequence"/>
</dbReference>
<dbReference type="EMBL" id="JPMD01000011">
    <property type="protein sequence ID" value="KEZ87518.1"/>
    <property type="molecule type" value="Genomic_DNA"/>
</dbReference>
<name>A0A084JEY4_9CLOT</name>